<proteinExistence type="predicted"/>
<reference evidence="1 2" key="1">
    <citation type="journal article" date="2019" name="Int. J. Syst. Evol. Microbiol.">
        <title>The Global Catalogue of Microorganisms (GCM) 10K type strain sequencing project: providing services to taxonomists for standard genome sequencing and annotation.</title>
        <authorList>
            <consortium name="The Broad Institute Genomics Platform"/>
            <consortium name="The Broad Institute Genome Sequencing Center for Infectious Disease"/>
            <person name="Wu L."/>
            <person name="Ma J."/>
        </authorList>
    </citation>
    <scope>NUCLEOTIDE SEQUENCE [LARGE SCALE GENOMIC DNA]</scope>
    <source>
        <strain evidence="1 2">DT85</strain>
    </source>
</reference>
<dbReference type="AlphaFoldDB" id="A0ABD5ZPB6"/>
<keyword evidence="2" id="KW-1185">Reference proteome</keyword>
<dbReference type="Proteomes" id="UP001596398">
    <property type="component" value="Unassembled WGS sequence"/>
</dbReference>
<protein>
    <submittedName>
        <fullName evidence="1">Halo transducer protein</fullName>
    </submittedName>
</protein>
<evidence type="ECO:0000313" key="1">
    <source>
        <dbReference type="EMBL" id="MFC7235160.1"/>
    </source>
</evidence>
<sequence>MREDGLVGRSVEEVVAAVADEDGPTPDRVREALDPVVEDGRVTRDAVEAAVTDTAMVVSTAETRTERAVHAFADAREAAAPVADVDTVAARLDGYAARLDAVEERSANLTDDLARPVGRLDGDEVYDLAVEVREVASHAQGVVRTADDLAFDLDEFESWLANPSRRHDEFGGDADLVAESVADLEAAADAVPDADDPAAEWADATMRVRVLDLVVRDLAAELDDLHTLADGDATVPADLDERVADLDERTDALAERLSAAAEPSYRDRFGDDVAALAEALSAFEAPVDWAAVEATLDDRRAAAFGG</sequence>
<gene>
    <name evidence="1" type="ORF">ACFQJ4_07500</name>
</gene>
<dbReference type="EMBL" id="JBHTAP010000001">
    <property type="protein sequence ID" value="MFC7235160.1"/>
    <property type="molecule type" value="Genomic_DNA"/>
</dbReference>
<comment type="caution">
    <text evidence="1">The sequence shown here is derived from an EMBL/GenBank/DDBJ whole genome shotgun (WGS) entry which is preliminary data.</text>
</comment>
<dbReference type="RefSeq" id="WP_276233295.1">
    <property type="nucleotide sequence ID" value="NZ_CP119802.1"/>
</dbReference>
<accession>A0ABD5ZPB6</accession>
<organism evidence="1 2">
    <name type="scientific">Halosegnis marinus</name>
    <dbReference type="NCBI Taxonomy" id="3034023"/>
    <lineage>
        <taxon>Archaea</taxon>
        <taxon>Methanobacteriati</taxon>
        <taxon>Methanobacteriota</taxon>
        <taxon>Stenosarchaea group</taxon>
        <taxon>Halobacteria</taxon>
        <taxon>Halobacteriales</taxon>
        <taxon>Natronomonadaceae</taxon>
        <taxon>Halosegnis</taxon>
    </lineage>
</organism>
<evidence type="ECO:0000313" key="2">
    <source>
        <dbReference type="Proteomes" id="UP001596398"/>
    </source>
</evidence>
<name>A0ABD5ZPB6_9EURY</name>
<dbReference type="GeneID" id="79266843"/>